<accession>A0A5R8ZQ95</accession>
<reference evidence="2 3" key="1">
    <citation type="submission" date="2019-05" db="EMBL/GenBank/DDBJ databases">
        <authorList>
            <person name="Moore K."/>
            <person name="O'Neill P."/>
            <person name="Farbos A."/>
            <person name="Studholme D.J."/>
        </authorList>
    </citation>
    <scope>NUCLEOTIDE SEQUENCE [LARGE SCALE GENOMIC DNA]</scope>
    <source>
        <strain evidence="2 3">DSM 9128</strain>
    </source>
</reference>
<organism evidence="2 3">
    <name type="scientific">Pseudomonas nitroreducens</name>
    <dbReference type="NCBI Taxonomy" id="46680"/>
    <lineage>
        <taxon>Bacteria</taxon>
        <taxon>Pseudomonadati</taxon>
        <taxon>Pseudomonadota</taxon>
        <taxon>Gammaproteobacteria</taxon>
        <taxon>Pseudomonadales</taxon>
        <taxon>Pseudomonadaceae</taxon>
        <taxon>Pseudomonas</taxon>
    </lineage>
</organism>
<keyword evidence="1" id="KW-0812">Transmembrane</keyword>
<comment type="caution">
    <text evidence="2">The sequence shown here is derived from an EMBL/GenBank/DDBJ whole genome shotgun (WGS) entry which is preliminary data.</text>
</comment>
<protein>
    <recommendedName>
        <fullName evidence="4">Holin</fullName>
    </recommendedName>
</protein>
<sequence>MSDKVMSTTSYAGAAAAAVSALTLTDIGIIVGIITALLTFAANMIYQRRKDRREQRLFELEVARLSRVRELTGEPVCLPVEPE</sequence>
<feature type="transmembrane region" description="Helical" evidence="1">
    <location>
        <begin position="27"/>
        <end position="46"/>
    </location>
</feature>
<proteinExistence type="predicted"/>
<dbReference type="EMBL" id="VASG01000014">
    <property type="protein sequence ID" value="TLP68233.1"/>
    <property type="molecule type" value="Genomic_DNA"/>
</dbReference>
<dbReference type="RefSeq" id="WP_138217172.1">
    <property type="nucleotide sequence ID" value="NZ_VASG01000014.1"/>
</dbReference>
<evidence type="ECO:0008006" key="4">
    <source>
        <dbReference type="Google" id="ProtNLM"/>
    </source>
</evidence>
<gene>
    <name evidence="2" type="ORF">FEA48_30740</name>
</gene>
<dbReference type="InterPro" id="IPR032118">
    <property type="entry name" value="Phage_holin_HP1"/>
</dbReference>
<dbReference type="Proteomes" id="UP000307510">
    <property type="component" value="Unassembled WGS sequence"/>
</dbReference>
<evidence type="ECO:0000313" key="2">
    <source>
        <dbReference type="EMBL" id="TLP68233.1"/>
    </source>
</evidence>
<name>A0A5R8ZQ95_PSENT</name>
<reference evidence="3" key="2">
    <citation type="submission" date="2019-06" db="EMBL/GenBank/DDBJ databases">
        <title>AzeR, a transcriptional regulator that responds to azelaic acid in Pseudomonas nitroreducens.</title>
        <authorList>
            <person name="Bez C."/>
            <person name="Javvadi S.G."/>
            <person name="Bertani I."/>
            <person name="Devescovi G."/>
            <person name="Studholme D.J."/>
            <person name="Geller A."/>
            <person name="Levy A."/>
            <person name="Venturi V."/>
        </authorList>
    </citation>
    <scope>NUCLEOTIDE SEQUENCE [LARGE SCALE GENOMIC DNA]</scope>
    <source>
        <strain evidence="3">DSM 9128</strain>
    </source>
</reference>
<keyword evidence="1" id="KW-0472">Membrane</keyword>
<dbReference type="AlphaFoldDB" id="A0A5R8ZQ95"/>
<keyword evidence="1" id="KW-1133">Transmembrane helix</keyword>
<dbReference type="Pfam" id="PF16080">
    <property type="entry name" value="Phage_holin_2_3"/>
    <property type="match status" value="1"/>
</dbReference>
<evidence type="ECO:0000256" key="1">
    <source>
        <dbReference type="SAM" id="Phobius"/>
    </source>
</evidence>
<evidence type="ECO:0000313" key="3">
    <source>
        <dbReference type="Proteomes" id="UP000307510"/>
    </source>
</evidence>